<dbReference type="EMBL" id="JAYKXN010000005">
    <property type="protein sequence ID" value="KAK7285662.1"/>
    <property type="molecule type" value="Genomic_DNA"/>
</dbReference>
<dbReference type="Gene3D" id="3.40.50.10190">
    <property type="entry name" value="BRCT domain"/>
    <property type="match status" value="1"/>
</dbReference>
<evidence type="ECO:0000256" key="1">
    <source>
        <dbReference type="ARBA" id="ARBA00004123"/>
    </source>
</evidence>
<accession>A0AAN9P574</accession>
<evidence type="ECO:0000259" key="4">
    <source>
        <dbReference type="PROSITE" id="PS50172"/>
    </source>
</evidence>
<dbReference type="InterPro" id="IPR001357">
    <property type="entry name" value="BRCT_dom"/>
</dbReference>
<dbReference type="GO" id="GO:0006974">
    <property type="term" value="P:DNA damage response"/>
    <property type="evidence" value="ECO:0007669"/>
    <property type="project" value="UniProtKB-KW"/>
</dbReference>
<name>A0AAN9P574_CLITE</name>
<comment type="subcellular location">
    <subcellularLocation>
        <location evidence="1">Nucleus</location>
    </subcellularLocation>
</comment>
<dbReference type="GO" id="GO:0005634">
    <property type="term" value="C:nucleus"/>
    <property type="evidence" value="ECO:0007669"/>
    <property type="project" value="UniProtKB-SubCell"/>
</dbReference>
<dbReference type="Proteomes" id="UP001359559">
    <property type="component" value="Unassembled WGS sequence"/>
</dbReference>
<protein>
    <recommendedName>
        <fullName evidence="4">BRCT domain-containing protein</fullName>
    </recommendedName>
</protein>
<sequence length="514" mass="57265">MLIPNFSLRRSRDKKEHEFVLVNPKDVDGVAKSYLQEVLQMYMTELPGMNYAANTGKQSKFLERCVTNGKYQTLLLRSTCVENSGKVIAAITYQIIPADTEYAEIPLAAVCAIYQRKVLMDFTSIAQVDTKGRARRLPVKADIRKSLCFPGGSTLMVCHLRKEALVDDGNSMKMVCHIRKEALADDGNSMKCLPLQFHQNSPTTAIGEDGQRELHVDLKISNIPSHRTESDKSQPEALVKDGSSREYDKFIGFDSLNPQHGCSDIAPFARVNIDRQATGAESSQDKIDVNVKYCSQSAKCAKRAWEASLSSLKSKRVKGSQLVDCRSDSSWGFITETEKLNPCFMEVPLVDPSTTQCFRIMLMNITDDAKKTQLTKVIEDLGGTIVHDGNEMPHLLNDKDYLLKYKFDLKSAVLRAKARPHALFKGYDICIAAHVQTPAKTLIAIVRSAGGNVISGLEKVNQASTTIFVTSEEDTEEAMRAGKKGLRTFSSEWFMNCVMRQELDLEACQFAESL</sequence>
<dbReference type="InterPro" id="IPR036420">
    <property type="entry name" value="BRCT_dom_sf"/>
</dbReference>
<keyword evidence="3" id="KW-0539">Nucleus</keyword>
<evidence type="ECO:0000313" key="5">
    <source>
        <dbReference type="EMBL" id="KAK7285662.1"/>
    </source>
</evidence>
<feature type="domain" description="BRCT" evidence="4">
    <location>
        <begin position="419"/>
        <end position="503"/>
    </location>
</feature>
<reference evidence="5 6" key="1">
    <citation type="submission" date="2024-01" db="EMBL/GenBank/DDBJ databases">
        <title>The genomes of 5 underutilized Papilionoideae crops provide insights into root nodulation and disease resistance.</title>
        <authorList>
            <person name="Yuan L."/>
        </authorList>
    </citation>
    <scope>NUCLEOTIDE SEQUENCE [LARGE SCALE GENOMIC DNA]</scope>
    <source>
        <strain evidence="5">LY-2023</strain>
        <tissue evidence="5">Leaf</tissue>
    </source>
</reference>
<dbReference type="PANTHER" id="PTHR23196:SF8">
    <property type="entry name" value="N-ACETYLTRANSFERASE"/>
    <property type="match status" value="1"/>
</dbReference>
<evidence type="ECO:0000256" key="3">
    <source>
        <dbReference type="ARBA" id="ARBA00023242"/>
    </source>
</evidence>
<keyword evidence="6" id="KW-1185">Reference proteome</keyword>
<dbReference type="PROSITE" id="PS50172">
    <property type="entry name" value="BRCT"/>
    <property type="match status" value="1"/>
</dbReference>
<dbReference type="Pfam" id="PF16589">
    <property type="entry name" value="BRCT_2"/>
    <property type="match status" value="1"/>
</dbReference>
<organism evidence="5 6">
    <name type="scientific">Clitoria ternatea</name>
    <name type="common">Butterfly pea</name>
    <dbReference type="NCBI Taxonomy" id="43366"/>
    <lineage>
        <taxon>Eukaryota</taxon>
        <taxon>Viridiplantae</taxon>
        <taxon>Streptophyta</taxon>
        <taxon>Embryophyta</taxon>
        <taxon>Tracheophyta</taxon>
        <taxon>Spermatophyta</taxon>
        <taxon>Magnoliopsida</taxon>
        <taxon>eudicotyledons</taxon>
        <taxon>Gunneridae</taxon>
        <taxon>Pentapetalae</taxon>
        <taxon>rosids</taxon>
        <taxon>fabids</taxon>
        <taxon>Fabales</taxon>
        <taxon>Fabaceae</taxon>
        <taxon>Papilionoideae</taxon>
        <taxon>50 kb inversion clade</taxon>
        <taxon>NPAAA clade</taxon>
        <taxon>indigoferoid/millettioid clade</taxon>
        <taxon>Phaseoleae</taxon>
        <taxon>Clitoria</taxon>
    </lineage>
</organism>
<evidence type="ECO:0000256" key="2">
    <source>
        <dbReference type="ARBA" id="ARBA00022763"/>
    </source>
</evidence>
<comment type="caution">
    <text evidence="5">The sequence shown here is derived from an EMBL/GenBank/DDBJ whole genome shotgun (WGS) entry which is preliminary data.</text>
</comment>
<keyword evidence="2" id="KW-0227">DNA damage</keyword>
<evidence type="ECO:0000313" key="6">
    <source>
        <dbReference type="Proteomes" id="UP001359559"/>
    </source>
</evidence>
<dbReference type="InterPro" id="IPR051579">
    <property type="entry name" value="DDR_Transcriptional_Reg"/>
</dbReference>
<gene>
    <name evidence="5" type="ORF">RJT34_20440</name>
</gene>
<dbReference type="AlphaFoldDB" id="A0AAN9P574"/>
<dbReference type="PANTHER" id="PTHR23196">
    <property type="entry name" value="PAX TRANSCRIPTION ACTIVATION DOMAIN INTERACTING PROTEIN"/>
    <property type="match status" value="1"/>
</dbReference>
<proteinExistence type="predicted"/>
<dbReference type="Gene3D" id="3.40.630.30">
    <property type="match status" value="1"/>
</dbReference>
<dbReference type="SUPFAM" id="SSF52113">
    <property type="entry name" value="BRCT domain"/>
    <property type="match status" value="1"/>
</dbReference>